<dbReference type="PRINTS" id="PR00463">
    <property type="entry name" value="EP450I"/>
</dbReference>
<evidence type="ECO:0000256" key="2">
    <source>
        <dbReference type="ARBA" id="ARBA00022617"/>
    </source>
</evidence>
<evidence type="ECO:0000256" key="10">
    <source>
        <dbReference type="PIRSR" id="PIRSR602401-1"/>
    </source>
</evidence>
<keyword evidence="8 11" id="KW-0503">Monooxygenase</keyword>
<dbReference type="CDD" id="cd11075">
    <property type="entry name" value="CYP77_89"/>
    <property type="match status" value="1"/>
</dbReference>
<reference evidence="12" key="2">
    <citation type="journal article" date="2022" name="Hortic Res">
        <title>The genome of Dioscorea zingiberensis sheds light on the biosynthesis, origin and evolution of the medicinally important diosgenin saponins.</title>
        <authorList>
            <person name="Li Y."/>
            <person name="Tan C."/>
            <person name="Li Z."/>
            <person name="Guo J."/>
            <person name="Li S."/>
            <person name="Chen X."/>
            <person name="Wang C."/>
            <person name="Dai X."/>
            <person name="Yang H."/>
            <person name="Song W."/>
            <person name="Hou L."/>
            <person name="Xu J."/>
            <person name="Tong Z."/>
            <person name="Xu A."/>
            <person name="Yuan X."/>
            <person name="Wang W."/>
            <person name="Yang Q."/>
            <person name="Chen L."/>
            <person name="Sun Z."/>
            <person name="Wang K."/>
            <person name="Pan B."/>
            <person name="Chen J."/>
            <person name="Bao Y."/>
            <person name="Liu F."/>
            <person name="Qi X."/>
            <person name="Gang D.R."/>
            <person name="Wen J."/>
            <person name="Li J."/>
        </authorList>
    </citation>
    <scope>NUCLEOTIDE SEQUENCE</scope>
    <source>
        <strain evidence="12">Dzin_1.0</strain>
    </source>
</reference>
<dbReference type="PRINTS" id="PR00385">
    <property type="entry name" value="P450"/>
</dbReference>
<evidence type="ECO:0000256" key="4">
    <source>
        <dbReference type="ARBA" id="ARBA00022723"/>
    </source>
</evidence>
<keyword evidence="5" id="KW-1133">Transmembrane helix</keyword>
<dbReference type="GO" id="GO:0016709">
    <property type="term" value="F:oxidoreductase activity, acting on paired donors, with incorporation or reduction of molecular oxygen, NAD(P)H as one donor, and incorporation of one atom of oxygen"/>
    <property type="evidence" value="ECO:0007669"/>
    <property type="project" value="TreeGrafter"/>
</dbReference>
<dbReference type="InterPro" id="IPR017972">
    <property type="entry name" value="Cyt_P450_CS"/>
</dbReference>
<protein>
    <recommendedName>
        <fullName evidence="14">Cytochrome P450</fullName>
    </recommendedName>
</protein>
<keyword evidence="2 10" id="KW-0349">Heme</keyword>
<dbReference type="OrthoDB" id="1055148at2759"/>
<proteinExistence type="inferred from homology"/>
<evidence type="ECO:0000256" key="1">
    <source>
        <dbReference type="ARBA" id="ARBA00004167"/>
    </source>
</evidence>
<dbReference type="InterPro" id="IPR002401">
    <property type="entry name" value="Cyt_P450_E_grp-I"/>
</dbReference>
<keyword evidence="7 10" id="KW-0408">Iron</keyword>
<reference evidence="12" key="1">
    <citation type="submission" date="2021-03" db="EMBL/GenBank/DDBJ databases">
        <authorList>
            <person name="Li Z."/>
            <person name="Yang C."/>
        </authorList>
    </citation>
    <scope>NUCLEOTIDE SEQUENCE</scope>
    <source>
        <strain evidence="12">Dzin_1.0</strain>
        <tissue evidence="12">Leaf</tissue>
    </source>
</reference>
<gene>
    <name evidence="12" type="ORF">J5N97_029386</name>
</gene>
<keyword evidence="9" id="KW-0472">Membrane</keyword>
<evidence type="ECO:0000256" key="3">
    <source>
        <dbReference type="ARBA" id="ARBA00022692"/>
    </source>
</evidence>
<evidence type="ECO:0000256" key="11">
    <source>
        <dbReference type="RuleBase" id="RU000461"/>
    </source>
</evidence>
<organism evidence="12 13">
    <name type="scientific">Dioscorea zingiberensis</name>
    <dbReference type="NCBI Taxonomy" id="325984"/>
    <lineage>
        <taxon>Eukaryota</taxon>
        <taxon>Viridiplantae</taxon>
        <taxon>Streptophyta</taxon>
        <taxon>Embryophyta</taxon>
        <taxon>Tracheophyta</taxon>
        <taxon>Spermatophyta</taxon>
        <taxon>Magnoliopsida</taxon>
        <taxon>Liliopsida</taxon>
        <taxon>Dioscoreales</taxon>
        <taxon>Dioscoreaceae</taxon>
        <taxon>Dioscorea</taxon>
    </lineage>
</organism>
<dbReference type="EMBL" id="JAGGNH010000009">
    <property type="protein sequence ID" value="KAJ0964264.1"/>
    <property type="molecule type" value="Genomic_DNA"/>
</dbReference>
<evidence type="ECO:0000256" key="6">
    <source>
        <dbReference type="ARBA" id="ARBA00023002"/>
    </source>
</evidence>
<evidence type="ECO:0008006" key="14">
    <source>
        <dbReference type="Google" id="ProtNLM"/>
    </source>
</evidence>
<name>A0A9D5H5K7_9LILI</name>
<comment type="cofactor">
    <cofactor evidence="10">
        <name>heme</name>
        <dbReference type="ChEBI" id="CHEBI:30413"/>
    </cofactor>
</comment>
<accession>A0A9D5H5K7</accession>
<dbReference type="Proteomes" id="UP001085076">
    <property type="component" value="Miscellaneous, Linkage group lg09"/>
</dbReference>
<keyword evidence="13" id="KW-1185">Reference proteome</keyword>
<keyword evidence="3" id="KW-0812">Transmembrane</keyword>
<dbReference type="Gene3D" id="1.10.630.10">
    <property type="entry name" value="Cytochrome P450"/>
    <property type="match status" value="1"/>
</dbReference>
<dbReference type="FunFam" id="1.10.630.10:FF:000012">
    <property type="entry name" value="Cytochrome P450 family protein"/>
    <property type="match status" value="1"/>
</dbReference>
<evidence type="ECO:0000313" key="12">
    <source>
        <dbReference type="EMBL" id="KAJ0964264.1"/>
    </source>
</evidence>
<dbReference type="PROSITE" id="PS00086">
    <property type="entry name" value="CYTOCHROME_P450"/>
    <property type="match status" value="1"/>
</dbReference>
<evidence type="ECO:0000313" key="13">
    <source>
        <dbReference type="Proteomes" id="UP001085076"/>
    </source>
</evidence>
<evidence type="ECO:0000256" key="5">
    <source>
        <dbReference type="ARBA" id="ARBA00022989"/>
    </source>
</evidence>
<comment type="subcellular location">
    <subcellularLocation>
        <location evidence="1">Membrane</location>
        <topology evidence="1">Single-pass membrane protein</topology>
    </subcellularLocation>
</comment>
<keyword evidence="6 11" id="KW-0560">Oxidoreductase</keyword>
<dbReference type="PANTHER" id="PTHR24298:SF800">
    <property type="entry name" value="CYTOCHROME P450 89A2-RELATED"/>
    <property type="match status" value="1"/>
</dbReference>
<evidence type="ECO:0000256" key="9">
    <source>
        <dbReference type="ARBA" id="ARBA00023136"/>
    </source>
</evidence>
<dbReference type="GO" id="GO:0005506">
    <property type="term" value="F:iron ion binding"/>
    <property type="evidence" value="ECO:0007669"/>
    <property type="project" value="InterPro"/>
</dbReference>
<dbReference type="InterPro" id="IPR001128">
    <property type="entry name" value="Cyt_P450"/>
</dbReference>
<comment type="caution">
    <text evidence="12">The sequence shown here is derived from an EMBL/GenBank/DDBJ whole genome shotgun (WGS) entry which is preliminary data.</text>
</comment>
<evidence type="ECO:0000256" key="8">
    <source>
        <dbReference type="ARBA" id="ARBA00023033"/>
    </source>
</evidence>
<dbReference type="AlphaFoldDB" id="A0A9D5H5K7"/>
<dbReference type="InterPro" id="IPR036396">
    <property type="entry name" value="Cyt_P450_sf"/>
</dbReference>
<evidence type="ECO:0000256" key="7">
    <source>
        <dbReference type="ARBA" id="ARBA00023004"/>
    </source>
</evidence>
<dbReference type="GO" id="GO:0016020">
    <property type="term" value="C:membrane"/>
    <property type="evidence" value="ECO:0007669"/>
    <property type="project" value="UniProtKB-SubCell"/>
</dbReference>
<keyword evidence="4 10" id="KW-0479">Metal-binding</keyword>
<feature type="binding site" description="axial binding residue" evidence="10">
    <location>
        <position position="457"/>
    </location>
    <ligand>
        <name>heme</name>
        <dbReference type="ChEBI" id="CHEBI:30413"/>
    </ligand>
    <ligandPart>
        <name>Fe</name>
        <dbReference type="ChEBI" id="CHEBI:18248"/>
    </ligandPart>
</feature>
<dbReference type="GO" id="GO:0020037">
    <property type="term" value="F:heme binding"/>
    <property type="evidence" value="ECO:0007669"/>
    <property type="project" value="InterPro"/>
</dbReference>
<dbReference type="SUPFAM" id="SSF48264">
    <property type="entry name" value="Cytochrome P450"/>
    <property type="match status" value="1"/>
</dbReference>
<dbReference type="Pfam" id="PF00067">
    <property type="entry name" value="p450"/>
    <property type="match status" value="1"/>
</dbReference>
<dbReference type="InterPro" id="IPR051103">
    <property type="entry name" value="Plant_metabolite_P450s"/>
</dbReference>
<dbReference type="PANTHER" id="PTHR24298">
    <property type="entry name" value="FLAVONOID 3'-MONOOXYGENASE-RELATED"/>
    <property type="match status" value="1"/>
</dbReference>
<sequence>MIMISWLLITATLFFIFSLFFVFKAGDDGGLPPGPPAIPIVGNLLWLRRSSLQNVEPILRDLHARLGPIVTLRIGSRRAIFVSDRNLAHEALVARGAVFADRPRPLPATRIFSSNQHNINSAPYGPLWRLLRRNLISEILHPSRVKLFSHGRQWVLNILTAKLRASAEANSGVVVDFKESIQFAMFCLLVLMCYGEKLDEKAIRDIETAQRNFLLFASKLNVFAFLPSLSKLIFRKRWNTIVDLRQKQADIIVPLIRAREKHRAKQNKEQDDEERFVYSYLDSLLDINLPEEGNRKLTDDELVTICSEFLNAGTDTTSTTLEWIMAEMVKHQEIQRKVFDEIQQVAGSEAGEVKEEDLQRMPYLKAVILEGLRRHPPGHFVLPHCVTEEVKLNGYVIPKGASINFMVAEMGRDEKVWDKPMEFKPERFMEGGEGAGVDITGGREIKMMPFGVGRRMCPGLGLAMLHLEYFVANLVREFEWKAVEGEEVDVDSEKPEFTVVMKNPFHARILARRELPCMGDGVVHE</sequence>
<comment type="similarity">
    <text evidence="11">Belongs to the cytochrome P450 family.</text>
</comment>